<dbReference type="AlphaFoldDB" id="A0A8J7LYM4"/>
<feature type="signal peptide" evidence="1">
    <location>
        <begin position="1"/>
        <end position="21"/>
    </location>
</feature>
<dbReference type="EMBL" id="JAEMHM010000008">
    <property type="protein sequence ID" value="MBJ6725266.1"/>
    <property type="molecule type" value="Genomic_DNA"/>
</dbReference>
<keyword evidence="3" id="KW-1185">Reference proteome</keyword>
<sequence>MKVPLVTLALVMAVLVGPVRAEDSRNAFCEKACKQAADYYWDVLSLNTSGTPKDADIKRIRAKYDLVPDVLAVSIAERAALVYQQFGREVLNYKEEMNAEIVGICSESCKED</sequence>
<reference evidence="2" key="1">
    <citation type="submission" date="2020-12" db="EMBL/GenBank/DDBJ databases">
        <title>Geomonas sp. Red875, isolated from river sediment.</title>
        <authorList>
            <person name="Xu Z."/>
            <person name="Zhang Z."/>
            <person name="Masuda Y."/>
            <person name="Itoh H."/>
            <person name="Senoo K."/>
        </authorList>
    </citation>
    <scope>NUCLEOTIDE SEQUENCE</scope>
    <source>
        <strain evidence="2">Red875</strain>
    </source>
</reference>
<dbReference type="RefSeq" id="WP_199384154.1">
    <property type="nucleotide sequence ID" value="NZ_JAEMHM010000008.1"/>
</dbReference>
<proteinExistence type="predicted"/>
<evidence type="ECO:0000313" key="2">
    <source>
        <dbReference type="EMBL" id="MBJ6725266.1"/>
    </source>
</evidence>
<comment type="caution">
    <text evidence="2">The sequence shown here is derived from an EMBL/GenBank/DDBJ whole genome shotgun (WGS) entry which is preliminary data.</text>
</comment>
<accession>A0A8J7LYM4</accession>
<name>A0A8J7LYM4_9BACT</name>
<dbReference type="Proteomes" id="UP000636888">
    <property type="component" value="Unassembled WGS sequence"/>
</dbReference>
<organism evidence="2 3">
    <name type="scientific">Geomesophilobacter sediminis</name>
    <dbReference type="NCBI Taxonomy" id="2798584"/>
    <lineage>
        <taxon>Bacteria</taxon>
        <taxon>Pseudomonadati</taxon>
        <taxon>Thermodesulfobacteriota</taxon>
        <taxon>Desulfuromonadia</taxon>
        <taxon>Geobacterales</taxon>
        <taxon>Geobacteraceae</taxon>
        <taxon>Geomesophilobacter</taxon>
    </lineage>
</organism>
<evidence type="ECO:0000313" key="3">
    <source>
        <dbReference type="Proteomes" id="UP000636888"/>
    </source>
</evidence>
<evidence type="ECO:0000256" key="1">
    <source>
        <dbReference type="SAM" id="SignalP"/>
    </source>
</evidence>
<feature type="chain" id="PRO_5035303551" evidence="1">
    <location>
        <begin position="22"/>
        <end position="112"/>
    </location>
</feature>
<gene>
    <name evidence="2" type="ORF">JFN93_11145</name>
</gene>
<protein>
    <submittedName>
        <fullName evidence="2">Uncharacterized protein</fullName>
    </submittedName>
</protein>
<keyword evidence="1" id="KW-0732">Signal</keyword>